<dbReference type="EMBL" id="VOFY01000014">
    <property type="protein sequence ID" value="KAA8586177.1"/>
    <property type="molecule type" value="Genomic_DNA"/>
</dbReference>
<organism evidence="3 4">
    <name type="scientific">Etheostoma spectabile</name>
    <name type="common">orangethroat darter</name>
    <dbReference type="NCBI Taxonomy" id="54343"/>
    <lineage>
        <taxon>Eukaryota</taxon>
        <taxon>Metazoa</taxon>
        <taxon>Chordata</taxon>
        <taxon>Craniata</taxon>
        <taxon>Vertebrata</taxon>
        <taxon>Euteleostomi</taxon>
        <taxon>Actinopterygii</taxon>
        <taxon>Neopterygii</taxon>
        <taxon>Teleostei</taxon>
        <taxon>Neoteleostei</taxon>
        <taxon>Acanthomorphata</taxon>
        <taxon>Eupercaria</taxon>
        <taxon>Perciformes</taxon>
        <taxon>Percoidei</taxon>
        <taxon>Percidae</taxon>
        <taxon>Etheostomatinae</taxon>
        <taxon>Etheostoma</taxon>
    </lineage>
</organism>
<protein>
    <recommendedName>
        <fullName evidence="5">Neurensin 1-like</fullName>
    </recommendedName>
</protein>
<evidence type="ECO:0000313" key="3">
    <source>
        <dbReference type="EMBL" id="KAA8586177.1"/>
    </source>
</evidence>
<feature type="region of interest" description="Disordered" evidence="1">
    <location>
        <begin position="272"/>
        <end position="301"/>
    </location>
</feature>
<dbReference type="GO" id="GO:0030133">
    <property type="term" value="C:transport vesicle"/>
    <property type="evidence" value="ECO:0007669"/>
    <property type="project" value="InterPro"/>
</dbReference>
<keyword evidence="2" id="KW-0472">Membrane</keyword>
<dbReference type="PANTHER" id="PTHR14796">
    <property type="entry name" value="NEURENSIN 1-RELATED"/>
    <property type="match status" value="1"/>
</dbReference>
<keyword evidence="2" id="KW-0812">Transmembrane</keyword>
<accession>A0A5J5CWM1</accession>
<feature type="compositionally biased region" description="Basic and acidic residues" evidence="1">
    <location>
        <begin position="27"/>
        <end position="38"/>
    </location>
</feature>
<dbReference type="Proteomes" id="UP000327493">
    <property type="component" value="Chromosome 14"/>
</dbReference>
<evidence type="ECO:0000313" key="4">
    <source>
        <dbReference type="Proteomes" id="UP000327493"/>
    </source>
</evidence>
<evidence type="ECO:0000256" key="2">
    <source>
        <dbReference type="SAM" id="Phobius"/>
    </source>
</evidence>
<dbReference type="AlphaFoldDB" id="A0A5J5CWM1"/>
<feature type="compositionally biased region" description="Polar residues" evidence="1">
    <location>
        <begin position="39"/>
        <end position="49"/>
    </location>
</feature>
<feature type="non-terminal residue" evidence="3">
    <location>
        <position position="1"/>
    </location>
</feature>
<comment type="caution">
    <text evidence="3">The sequence shown here is derived from an EMBL/GenBank/DDBJ whole genome shotgun (WGS) entry which is preliminary data.</text>
</comment>
<evidence type="ECO:0000256" key="1">
    <source>
        <dbReference type="SAM" id="MobiDB-lite"/>
    </source>
</evidence>
<name>A0A5J5CWM1_9PERO</name>
<keyword evidence="2" id="KW-1133">Transmembrane helix</keyword>
<dbReference type="Pfam" id="PF14927">
    <property type="entry name" value="Neurensin"/>
    <property type="match status" value="1"/>
</dbReference>
<feature type="region of interest" description="Disordered" evidence="1">
    <location>
        <begin position="27"/>
        <end position="49"/>
    </location>
</feature>
<evidence type="ECO:0008006" key="5">
    <source>
        <dbReference type="Google" id="ProtNLM"/>
    </source>
</evidence>
<dbReference type="GO" id="GO:0043025">
    <property type="term" value="C:neuronal cell body"/>
    <property type="evidence" value="ECO:0007669"/>
    <property type="project" value="TreeGrafter"/>
</dbReference>
<feature type="compositionally biased region" description="Basic and acidic residues" evidence="1">
    <location>
        <begin position="272"/>
        <end position="293"/>
    </location>
</feature>
<feature type="transmembrane region" description="Helical" evidence="2">
    <location>
        <begin position="238"/>
        <end position="260"/>
    </location>
</feature>
<gene>
    <name evidence="3" type="ORF">FQN60_007746</name>
</gene>
<keyword evidence="4" id="KW-1185">Reference proteome</keyword>
<proteinExistence type="predicted"/>
<feature type="non-terminal residue" evidence="3">
    <location>
        <position position="315"/>
    </location>
</feature>
<dbReference type="PANTHER" id="PTHR14796:SF3">
    <property type="entry name" value="NEURENSIN 1-LIKE-RELATED"/>
    <property type="match status" value="1"/>
</dbReference>
<sequence>DQTSGSAALEGNPSISSVCCCNDSREDGEGKTPIEMDPRTSQLCSGLMSQPASPPGSVYGREVVSPFNRFPSAAALEFHRSDNTWIPSERSAQSGRGGVRGLMALCSEACVSGSGGESSGSEHVVPLCPTSPQAGSSCLQFGVRSYLHHFYEECSSSMWERDPEDPGLAQNQRSTLWWNSAVWKVSLALGLLILGAGIASLSVGYSTPHKIESFGEGDLFFLDSQAVRFNWGLHLSNAAGIGLCCFGSAMATMGVVFWILPRGNLKERLFHRPGQGERREESGSKWKGFRDPGDVVTKPPAIEGKTPVTLSKVEI</sequence>
<reference evidence="3 4" key="1">
    <citation type="submission" date="2019-08" db="EMBL/GenBank/DDBJ databases">
        <title>A chromosome-level genome assembly, high-density linkage maps, and genome scans reveal the genomic architecture of hybrid incompatibilities underlying speciation via character displacement in darters (Percidae: Etheostominae).</title>
        <authorList>
            <person name="Moran R.L."/>
            <person name="Catchen J.M."/>
            <person name="Fuller R.C."/>
        </authorList>
    </citation>
    <scope>NUCLEOTIDE SEQUENCE [LARGE SCALE GENOMIC DNA]</scope>
    <source>
        <strain evidence="3">EspeVRDwgs_2016</strain>
        <tissue evidence="3">Muscle</tissue>
    </source>
</reference>
<dbReference type="GO" id="GO:0043005">
    <property type="term" value="C:neuron projection"/>
    <property type="evidence" value="ECO:0007669"/>
    <property type="project" value="TreeGrafter"/>
</dbReference>
<dbReference type="InterPro" id="IPR024883">
    <property type="entry name" value="Neurensin"/>
</dbReference>
<feature type="transmembrane region" description="Helical" evidence="2">
    <location>
        <begin position="181"/>
        <end position="205"/>
    </location>
</feature>
<dbReference type="GO" id="GO:0007399">
    <property type="term" value="P:nervous system development"/>
    <property type="evidence" value="ECO:0007669"/>
    <property type="project" value="TreeGrafter"/>
</dbReference>